<evidence type="ECO:0000313" key="1">
    <source>
        <dbReference type="EMBL" id="MBC8538767.1"/>
    </source>
</evidence>
<dbReference type="Pfam" id="PF03069">
    <property type="entry name" value="FmdA_AmdA"/>
    <property type="match status" value="1"/>
</dbReference>
<comment type="caution">
    <text evidence="1">The sequence shown here is derived from an EMBL/GenBank/DDBJ whole genome shotgun (WGS) entry which is preliminary data.</text>
</comment>
<protein>
    <submittedName>
        <fullName evidence="1">Acetamidase/formamidase family protein</fullName>
    </submittedName>
</protein>
<evidence type="ECO:0000313" key="2">
    <source>
        <dbReference type="Proteomes" id="UP000617951"/>
    </source>
</evidence>
<dbReference type="Gene3D" id="3.10.28.20">
    <property type="entry name" value="Acetamidase/Formamidase-like domains"/>
    <property type="match status" value="1"/>
</dbReference>
<dbReference type="RefSeq" id="WP_249280464.1">
    <property type="nucleotide sequence ID" value="NZ_JACRSS010000003.1"/>
</dbReference>
<keyword evidence="2" id="KW-1185">Reference proteome</keyword>
<dbReference type="EMBL" id="JACRSS010000003">
    <property type="protein sequence ID" value="MBC8538767.1"/>
    <property type="molecule type" value="Genomic_DNA"/>
</dbReference>
<dbReference type="PANTHER" id="PTHR31891">
    <property type="entry name" value="FORMAMIDASE C869.04-RELATED"/>
    <property type="match status" value="1"/>
</dbReference>
<sequence length="311" mass="34071">MAKHIIKPCRETLHGTLGGNIPPAIRIQPGDSIEFSALEADWRTGRCTEPKTESGVFFPRDRETDCGQALCGPVYVEGAKPGMTLAVSVNELVPGDWGWSRVGLGDPDHLKRIRCEEGEYFLTWEIDRKKRICTSNEGHKVPMRPFMGIYAVAPAGNEGITTHYPGPYGGNMDCKALTQGSILYFPVFQEGALFSTGDGHAAQGDGEMGCTAIECPYDKILLSFEVIDRQVISSPVARTPEGWVTFGYAEDLTDATYMALDNMVKLLMELYGFHYREALTVASISVDMRVTQIVNGIRGAHAVLPYGSIIV</sequence>
<organism evidence="1 2">
    <name type="scientific">Guopingia tenuis</name>
    <dbReference type="NCBI Taxonomy" id="2763656"/>
    <lineage>
        <taxon>Bacteria</taxon>
        <taxon>Bacillati</taxon>
        <taxon>Bacillota</taxon>
        <taxon>Clostridia</taxon>
        <taxon>Christensenellales</taxon>
        <taxon>Christensenellaceae</taxon>
        <taxon>Guopingia</taxon>
    </lineage>
</organism>
<dbReference type="SUPFAM" id="SSF141130">
    <property type="entry name" value="Acetamidase/Formamidase-like"/>
    <property type="match status" value="1"/>
</dbReference>
<dbReference type="InterPro" id="IPR004304">
    <property type="entry name" value="FmdA_AmdA"/>
</dbReference>
<dbReference type="PANTHER" id="PTHR31891:SF1">
    <property type="entry name" value="FORMAMIDASE C869.04-RELATED"/>
    <property type="match status" value="1"/>
</dbReference>
<name>A0A926DJ79_9FIRM</name>
<gene>
    <name evidence="1" type="ORF">H8693_07440</name>
</gene>
<dbReference type="Gene3D" id="2.60.120.580">
    <property type="entry name" value="Acetamidase/Formamidase-like domains"/>
    <property type="match status" value="2"/>
</dbReference>
<proteinExistence type="predicted"/>
<dbReference type="GO" id="GO:0016811">
    <property type="term" value="F:hydrolase activity, acting on carbon-nitrogen (but not peptide) bonds, in linear amides"/>
    <property type="evidence" value="ECO:0007669"/>
    <property type="project" value="InterPro"/>
</dbReference>
<reference evidence="1" key="1">
    <citation type="submission" date="2020-08" db="EMBL/GenBank/DDBJ databases">
        <title>Genome public.</title>
        <authorList>
            <person name="Liu C."/>
            <person name="Sun Q."/>
        </authorList>
    </citation>
    <scope>NUCLEOTIDE SEQUENCE</scope>
    <source>
        <strain evidence="1">NSJ-63</strain>
    </source>
</reference>
<dbReference type="AlphaFoldDB" id="A0A926DJ79"/>
<accession>A0A926DJ79</accession>
<dbReference type="Proteomes" id="UP000617951">
    <property type="component" value="Unassembled WGS sequence"/>
</dbReference>